<dbReference type="InterPro" id="IPR032710">
    <property type="entry name" value="NTF2-like_dom_sf"/>
</dbReference>
<dbReference type="InterPro" id="IPR037401">
    <property type="entry name" value="SnoaL-like"/>
</dbReference>
<dbReference type="CDD" id="cd00531">
    <property type="entry name" value="NTF2_like"/>
    <property type="match status" value="1"/>
</dbReference>
<dbReference type="Pfam" id="PF13577">
    <property type="entry name" value="SnoaL_4"/>
    <property type="match status" value="1"/>
</dbReference>
<gene>
    <name evidence="2" type="ORF">A4X20_04305</name>
</gene>
<evidence type="ECO:0000259" key="1">
    <source>
        <dbReference type="Pfam" id="PF13577"/>
    </source>
</evidence>
<dbReference type="RefSeq" id="WP_064281695.1">
    <property type="nucleotide sequence ID" value="NZ_LWCS01000021.1"/>
</dbReference>
<evidence type="ECO:0000313" key="2">
    <source>
        <dbReference type="EMBL" id="OAN38538.1"/>
    </source>
</evidence>
<organism evidence="2 3">
    <name type="scientific">Mycolicibacterium iranicum</name>
    <name type="common">Mycobacterium iranicum</name>
    <dbReference type="NCBI Taxonomy" id="912594"/>
    <lineage>
        <taxon>Bacteria</taxon>
        <taxon>Bacillati</taxon>
        <taxon>Actinomycetota</taxon>
        <taxon>Actinomycetes</taxon>
        <taxon>Mycobacteriales</taxon>
        <taxon>Mycobacteriaceae</taxon>
        <taxon>Mycolicibacterium</taxon>
    </lineage>
</organism>
<proteinExistence type="predicted"/>
<sequence length="137" mass="15350">MSDREDRQDISDVLVRYGTGIDRRDWPLFRTVFTDDCVLDYGEIGHWHGVDAVVDFMVAAHDMAGHTLHRITNQAVSIDGDTATAQAYVDALIMSQDNTSGVNAAGFYDDELVRTDTGWRIRRRRFTTVIVRTVGAG</sequence>
<name>A0A178LW20_MYCIR</name>
<dbReference type="STRING" id="912594.AWC12_25670"/>
<reference evidence="2 3" key="1">
    <citation type="submission" date="2016-04" db="EMBL/GenBank/DDBJ databases">
        <title>Draft Genome Sequences of Staphylococcus capitis Strain H36, S. capitis Strain H65, S. cohnii Strain H62, S. hominis Strain H69, Mycobacterium iranicum Strain H39, Plantibacter sp. Strain H53, Pseudomonas oryzihabitans Strain H72, and Microbacterium sp. Strain H83, isolated from residential settings.</title>
        <authorList>
            <person name="Lymperopoulou D."/>
            <person name="Adams R.I."/>
            <person name="Lindow S."/>
            <person name="Coil D.A."/>
            <person name="Jospin G."/>
            <person name="Eisen J.A."/>
        </authorList>
    </citation>
    <scope>NUCLEOTIDE SEQUENCE [LARGE SCALE GENOMIC DNA]</scope>
    <source>
        <strain evidence="2 3">H39</strain>
    </source>
</reference>
<dbReference type="Gene3D" id="3.10.450.50">
    <property type="match status" value="1"/>
</dbReference>
<protein>
    <submittedName>
        <fullName evidence="2">Polyketide cyclase</fullName>
    </submittedName>
</protein>
<comment type="caution">
    <text evidence="2">The sequence shown here is derived from an EMBL/GenBank/DDBJ whole genome shotgun (WGS) entry which is preliminary data.</text>
</comment>
<dbReference type="EMBL" id="LWCS01000021">
    <property type="protein sequence ID" value="OAN38538.1"/>
    <property type="molecule type" value="Genomic_DNA"/>
</dbReference>
<dbReference type="AlphaFoldDB" id="A0A178LW20"/>
<feature type="domain" description="SnoaL-like" evidence="1">
    <location>
        <begin position="5"/>
        <end position="125"/>
    </location>
</feature>
<dbReference type="SUPFAM" id="SSF54427">
    <property type="entry name" value="NTF2-like"/>
    <property type="match status" value="1"/>
</dbReference>
<evidence type="ECO:0000313" key="3">
    <source>
        <dbReference type="Proteomes" id="UP000078396"/>
    </source>
</evidence>
<accession>A0A178LW20</accession>
<dbReference type="eggNOG" id="COG5517">
    <property type="taxonomic scope" value="Bacteria"/>
</dbReference>
<dbReference type="Proteomes" id="UP000078396">
    <property type="component" value="Unassembled WGS sequence"/>
</dbReference>
<dbReference type="OrthoDB" id="981191at2"/>